<name>A0ABS2JYX5_9GAMM</name>
<comment type="caution">
    <text evidence="1">The sequence shown here is derived from an EMBL/GenBank/DDBJ whole genome shotgun (WGS) entry which is preliminary data.</text>
</comment>
<dbReference type="EMBL" id="JADIKE010000025">
    <property type="protein sequence ID" value="MBM7124202.1"/>
    <property type="molecule type" value="Genomic_DNA"/>
</dbReference>
<reference evidence="1" key="1">
    <citation type="submission" date="2020-10" db="EMBL/GenBank/DDBJ databases">
        <title>Phylogeny of dyella-like bacteria.</title>
        <authorList>
            <person name="Fu J."/>
        </authorList>
    </citation>
    <scope>NUCLEOTIDE SEQUENCE</scope>
    <source>
        <strain evidence="1">DHOC52</strain>
    </source>
</reference>
<dbReference type="Proteomes" id="UP001430149">
    <property type="component" value="Unassembled WGS sequence"/>
</dbReference>
<evidence type="ECO:0000313" key="2">
    <source>
        <dbReference type="Proteomes" id="UP001430149"/>
    </source>
</evidence>
<dbReference type="RefSeq" id="WP_204679336.1">
    <property type="nucleotide sequence ID" value="NZ_BSNR01000008.1"/>
</dbReference>
<keyword evidence="2" id="KW-1185">Reference proteome</keyword>
<proteinExistence type="predicted"/>
<accession>A0ABS2JYX5</accession>
<sequence>MIIAKLPAISCAIDWPGTTAVVKDVVIAAGILLAVYAGLRGFSQWRALEWAKTDLDVGRRLLIATFNTRDCFNSARRWVILESEFPPGYVSDTANVTESRNAHLHMFEKRFKPVRESVVQLQSIRTEAEALWGDEITKLTDALLGCVHELEVGMDMYVRLLGTPAPFGHGQPEAQYEHMVFDLPANAQSGSDGDPNVLKEKAMAAVVRIDNYVREKQKRFVSRKHG</sequence>
<gene>
    <name evidence="1" type="ORF">ISP19_02315</name>
</gene>
<evidence type="ECO:0000313" key="1">
    <source>
        <dbReference type="EMBL" id="MBM7124202.1"/>
    </source>
</evidence>
<organism evidence="1 2">
    <name type="scientific">Dyella flava</name>
    <dbReference type="NCBI Taxonomy" id="1920170"/>
    <lineage>
        <taxon>Bacteria</taxon>
        <taxon>Pseudomonadati</taxon>
        <taxon>Pseudomonadota</taxon>
        <taxon>Gammaproteobacteria</taxon>
        <taxon>Lysobacterales</taxon>
        <taxon>Rhodanobacteraceae</taxon>
        <taxon>Dyella</taxon>
    </lineage>
</organism>
<protein>
    <recommendedName>
        <fullName evidence="3">Prion-inhibition and propagation HeLo domain-containing protein</fullName>
    </recommendedName>
</protein>
<evidence type="ECO:0008006" key="3">
    <source>
        <dbReference type="Google" id="ProtNLM"/>
    </source>
</evidence>